<protein>
    <submittedName>
        <fullName evidence="1">Uncharacterized protein</fullName>
    </submittedName>
</protein>
<evidence type="ECO:0000313" key="1">
    <source>
        <dbReference type="EMBL" id="MTU68010.1"/>
    </source>
</evidence>
<dbReference type="RefSeq" id="WP_155152338.1">
    <property type="nucleotide sequence ID" value="NZ_WNCU01000014.1"/>
</dbReference>
<name>A0AA43W0P2_9BACT</name>
<sequence>MEEKKIINDLENISKSTKIADEDGNGFYRIFWDDKVEKVNPVEYYKNYELNKRAISFRDILEMKDPFLAGKLTTDFYVKLAKEEIEKEKFWETKEEIEVPENFLKLLETTRKKDQVSLLKGLSINPDQLISLIFKSFNDHHYLYSRYRFENLPKDLDDKKRPKVADISKEGVIKTVGETELTEGQVKKMINERKVIIAHFFDRGDDWHCLFITYNSIDGRENHKNGQPHFHYISSAFGITRDDFIKSMENGNYKSTPIHIDLLEYGNQPTANDDNNEK</sequence>
<dbReference type="EMBL" id="WNDA01000003">
    <property type="protein sequence ID" value="MTU68010.1"/>
    <property type="molecule type" value="Genomic_DNA"/>
</dbReference>
<evidence type="ECO:0000313" key="2">
    <source>
        <dbReference type="Proteomes" id="UP000448908"/>
    </source>
</evidence>
<dbReference type="AlphaFoldDB" id="A0AA43W0P2"/>
<accession>A0AA43W0P2</accession>
<gene>
    <name evidence="1" type="ORF">GMD92_02665</name>
</gene>
<proteinExistence type="predicted"/>
<reference evidence="1 2" key="1">
    <citation type="journal article" date="2019" name="Nat. Med.">
        <title>A library of human gut bacterial isolates paired with longitudinal multiomics data enables mechanistic microbiome research.</title>
        <authorList>
            <person name="Poyet M."/>
            <person name="Groussin M."/>
            <person name="Gibbons S.M."/>
            <person name="Avila-Pacheco J."/>
            <person name="Jiang X."/>
            <person name="Kearney S.M."/>
            <person name="Perrotta A.R."/>
            <person name="Berdy B."/>
            <person name="Zhao S."/>
            <person name="Lieberman T.D."/>
            <person name="Swanson P.K."/>
            <person name="Smith M."/>
            <person name="Roesemann S."/>
            <person name="Alexander J.E."/>
            <person name="Rich S.A."/>
            <person name="Livny J."/>
            <person name="Vlamakis H."/>
            <person name="Clish C."/>
            <person name="Bullock K."/>
            <person name="Deik A."/>
            <person name="Scott J."/>
            <person name="Pierce K.A."/>
            <person name="Xavier R.J."/>
            <person name="Alm E.J."/>
        </authorList>
    </citation>
    <scope>NUCLEOTIDE SEQUENCE [LARGE SCALE GENOMIC DNA]</scope>
    <source>
        <strain evidence="1 2">BIOML-A16</strain>
    </source>
</reference>
<organism evidence="1 2">
    <name type="scientific">Parabacteroides merdae</name>
    <dbReference type="NCBI Taxonomy" id="46503"/>
    <lineage>
        <taxon>Bacteria</taxon>
        <taxon>Pseudomonadati</taxon>
        <taxon>Bacteroidota</taxon>
        <taxon>Bacteroidia</taxon>
        <taxon>Bacteroidales</taxon>
        <taxon>Tannerellaceae</taxon>
        <taxon>Parabacteroides</taxon>
    </lineage>
</organism>
<comment type="caution">
    <text evidence="1">The sequence shown here is derived from an EMBL/GenBank/DDBJ whole genome shotgun (WGS) entry which is preliminary data.</text>
</comment>
<dbReference type="Proteomes" id="UP000448908">
    <property type="component" value="Unassembled WGS sequence"/>
</dbReference>